<evidence type="ECO:0000256" key="4">
    <source>
        <dbReference type="ARBA" id="ARBA00030285"/>
    </source>
</evidence>
<dbReference type="InterPro" id="IPR007322">
    <property type="entry name" value="RNA_pol_bunyavir"/>
</dbReference>
<evidence type="ECO:0000256" key="7">
    <source>
        <dbReference type="SAM" id="Coils"/>
    </source>
</evidence>
<evidence type="ECO:0000256" key="2">
    <source>
        <dbReference type="ARBA" id="ARBA00018602"/>
    </source>
</evidence>
<evidence type="ECO:0000313" key="9">
    <source>
        <dbReference type="EMBL" id="DBA56511.1"/>
    </source>
</evidence>
<feature type="coiled-coil region" evidence="7">
    <location>
        <begin position="1215"/>
        <end position="1281"/>
    </location>
</feature>
<proteinExistence type="predicted"/>
<sequence length="2103" mass="242051">MKTNLEELRRIRNNIRKNNFKNDDELVDMFNTANQICHDGACEIASTMLGIKVIDTPVSQVFPNVPLRNPKQTPDIVWIESLVHRTCWIGDVAVTSNYVATLRQKREKYHQLINDLKMAGWTVKEKWMVFLRDLRNLGSLAEKFNARPVPKEKMLMFSDIASMTDEIRSEIDRKVTDWVHFRNETANETYTETDFGFSSDYMFDLPPKEELNMTDKDIFDFAYKEMERTRDTYFDSGRKEEVIAEAFRSVREKIEEMDDRKIVDFTQLAGNYLEMEEKVDLDLAEDWYQDLKQIPDNDVAAHILGILNINFKTAKEANINKRDKNKNGGKSRYEIPKLSTTNHHDLDVRRKLEFGRKKRNVSTKPASLKKHQFGECLDYVEGLINYLGGESDKPPMSGSRLLLSKDVEVKYNIDSIRKMEKVMRTCAVQMTQTAEFAVMRVLHSTSQVTRRPRIIVPPSGAFIMVIPDGHGLVLGDSCEVPFFTMWRCTTGKPTPFYKRLTCSTSKYDYYVSKLWRLNMDKMQNWIASTERALTAAMSILHVSDEPMSEGKVIGTCAVLTLDIHQKTSDMLDLFKYTAWQPQAELTRMKDLLSDKLNIMYKTPLDVWVMEKMRRHMLLLAASPKPRQPKVLMSDGKVQTESFGVTDLRLPSFVDMASGYRKPEGYVCEMAALFSLRGKKLYGEQFMDASFHSYVDREKSLLEEDMTDGWSRGYDTTPFPFDRKYAYSKDLIIHMINEFEPALATRRDKVMANFKKESGDLYLHEICSLRGCMKEETALEDSVHIHSTSMHEALKFYDNNKVGTEYDEEKCKLKYAAASTLKPKFKWMFSMSAKEQRGGGRVICSPGVKTKAGLRMVEGPEMALGKEMPDNVIVSGVNKITSVHENFVKTVAEAVEKDCKVIYQVTEDQSKWSEEDNNRKYLTLTRNRVCFPGEVNRMQYNLLAKLQDRLHFNNREVPQVTHSDFKILFPTKNNANNCVKISHGWPQGMLNHISTTIHSYVSRYSVILWNRYNNEADKIVANGEVHSDDSHITVAARNKDTIRDYIIFRNNLKRMAAIRNNVKKTYASSWCGEMVSNYCLNGQMVIPWVKMAINCFQNQQFISYHQDTLNIFSNMHQLVTNGCPLFIMAMTEMLMKRRLDSAYSMKKFKYDRSLLPIQMGGYPCCNIFELAVSQASAHELRLRTEYVKPDVQDSVEFKAAMSALSAGTKMMAEQTKDVEMTEISSMKDQIEKLQVELHQSRELMEEQSRVGDLSRFEVINDIVRIEAELRTLLEKLRESESTVDWDMDKLVKTVTALPREGDIFHYITTAFPVRKSTLATVNAIRKLDVVDDGLGELVTRPLSIGQALGHLKGRALNAVYELSESGYLRSKKRLYAHQALSATGKIWGMRGWDIKMTLPQLIETLAAHYKEVDKEYAGLAYQTMDINTVHVENMTAYAFEVSKTKEKPSTISNIQPIDTESRLTVSNIKDVLLLYTSTENFYKFGSGKTSYSLAKIDLERLKENYKDIFRFYPREQIPRIMLRMSRSRRNKKYWISKPANKLSMSAFYKDIYENTISYKHDVTIKLTGVAENINRSRAGDMISTWCTLTLASHLYQDNDILPKQTGESWSELLRIRLDDITQDEYAKYIWTMYSITGDRQWVDMWSETEKYREQYLVRQKFANGKYFGNLVVKAQEGKDILIFDKNDNGWQITTNTLATTKIMMMMRKFVFKNFRDLSYNDAKSWGAYKVWETTRIGKQYLTFYGKSATVISRSQNGTTSIPIVYDRLLKGMEKDTARPALEYRINPEKINTIQQKKTKEDRGIFDIRTRGEWFDILTIKTYPIITYGLDFEWVPGTRIAGSDIKMLYDNKVLAEALLPGDKRLGKTQAMSYLRTAVTFFPGIAAFIANTHAGVKEMTEGFGSDIDTSDSDVETVKVEVPELSWEEVVAEFGRLGTVDAGQLEIDDSGEADMDADLFAIYDRCGMMVRRDNFMMQCIKSMGQVSDLQSMESAQFTYMHSYSAQRLHVNWISELGIQDTFENLANTDFGDLEDDVWEKFVIAEATIILNGWQLPQNSKTSALTKSRKWKKGVDTGVETTASKLVAGICSRMIDYLIEPEQSLSQW</sequence>
<dbReference type="GO" id="GO:0039694">
    <property type="term" value="P:viral RNA genome replication"/>
    <property type="evidence" value="ECO:0007669"/>
    <property type="project" value="InterPro"/>
</dbReference>
<keyword evidence="9" id="KW-0696">RNA-directed RNA polymerase</keyword>
<organism evidence="9">
    <name type="scientific">Mastotermes darwiniensis phasmavirus 1</name>
    <dbReference type="NCBI Taxonomy" id="3133465"/>
    <lineage>
        <taxon>Viruses</taxon>
        <taxon>Riboviria</taxon>
        <taxon>Orthornavirae</taxon>
        <taxon>Negarnaviricota</taxon>
        <taxon>Polyploviricotina</taxon>
        <taxon>Bunyaviricetes</taxon>
        <taxon>Elliovirales</taxon>
        <taxon>Phasmaviridae</taxon>
    </lineage>
</organism>
<keyword evidence="9" id="KW-0548">Nucleotidyltransferase</keyword>
<dbReference type="InterPro" id="IPR007099">
    <property type="entry name" value="RNA-dir_pol_NSvirus"/>
</dbReference>
<feature type="domain" description="RdRp catalytic" evidence="8">
    <location>
        <begin position="890"/>
        <end position="1065"/>
    </location>
</feature>
<reference evidence="9" key="1">
    <citation type="journal article" date="2024" name="Microb. Genom.">
        <title>The hidden RNA viruses in Blattodea (cockroach and termite).</title>
        <authorList>
            <person name="Fan J."/>
            <person name="Jiang S."/>
            <person name="Li W."/>
            <person name="Li J."/>
            <person name="Pang R."/>
            <person name="Wu H."/>
        </authorList>
    </citation>
    <scope>NUCLEOTIDE SEQUENCE</scope>
    <source>
        <strain evidence="9">DE2016</strain>
    </source>
</reference>
<dbReference type="EC" id="2.7.7.48" evidence="1"/>
<protein>
    <recommendedName>
        <fullName evidence="2">RNA-directed RNA polymerase L</fullName>
        <ecNumber evidence="1">2.7.7.48</ecNumber>
    </recommendedName>
    <alternativeName>
        <fullName evidence="4">Large structural protein</fullName>
    </alternativeName>
    <alternativeName>
        <fullName evidence="6">Replicase</fullName>
    </alternativeName>
    <alternativeName>
        <fullName evidence="5">Transcriptase</fullName>
    </alternativeName>
</protein>
<keyword evidence="3" id="KW-0808">Transferase</keyword>
<name>A0AAT9J9P8_9VIRU</name>
<accession>A0AAT9J9P8</accession>
<dbReference type="EMBL" id="BK067065">
    <property type="protein sequence ID" value="DBA56511.1"/>
    <property type="molecule type" value="Viral_cRNA"/>
</dbReference>
<dbReference type="PROSITE" id="PS50525">
    <property type="entry name" value="RDRP_SSRNA_NEG_SEG"/>
    <property type="match status" value="1"/>
</dbReference>
<evidence type="ECO:0000256" key="5">
    <source>
        <dbReference type="ARBA" id="ARBA00030436"/>
    </source>
</evidence>
<keyword evidence="7" id="KW-0175">Coiled coil</keyword>
<evidence type="ECO:0000259" key="8">
    <source>
        <dbReference type="PROSITE" id="PS50525"/>
    </source>
</evidence>
<evidence type="ECO:0000256" key="6">
    <source>
        <dbReference type="ARBA" id="ARBA00031012"/>
    </source>
</evidence>
<evidence type="ECO:0000256" key="3">
    <source>
        <dbReference type="ARBA" id="ARBA00022679"/>
    </source>
</evidence>
<dbReference type="Pfam" id="PF04196">
    <property type="entry name" value="Bunya_RdRp"/>
    <property type="match status" value="1"/>
</dbReference>
<dbReference type="GO" id="GO:0006351">
    <property type="term" value="P:DNA-templated transcription"/>
    <property type="evidence" value="ECO:0007669"/>
    <property type="project" value="InterPro"/>
</dbReference>
<dbReference type="GO" id="GO:0003968">
    <property type="term" value="F:RNA-directed RNA polymerase activity"/>
    <property type="evidence" value="ECO:0007669"/>
    <property type="project" value="UniProtKB-KW"/>
</dbReference>
<evidence type="ECO:0000256" key="1">
    <source>
        <dbReference type="ARBA" id="ARBA00012494"/>
    </source>
</evidence>